<keyword evidence="6" id="KW-1185">Reference proteome</keyword>
<dbReference type="InterPro" id="IPR051911">
    <property type="entry name" value="SDR_oxidoreductase"/>
</dbReference>
<evidence type="ECO:0000313" key="5">
    <source>
        <dbReference type="EMBL" id="MFC4030014.1"/>
    </source>
</evidence>
<comment type="caution">
    <text evidence="5">The sequence shown here is derived from an EMBL/GenBank/DDBJ whole genome shotgun (WGS) entry which is preliminary data.</text>
</comment>
<evidence type="ECO:0000256" key="3">
    <source>
        <dbReference type="RuleBase" id="RU000363"/>
    </source>
</evidence>
<keyword evidence="2" id="KW-0560">Oxidoreductase</keyword>
<gene>
    <name evidence="5" type="ORF">ACFO3J_00855</name>
</gene>
<dbReference type="SMART" id="SM00822">
    <property type="entry name" value="PKS_KR"/>
    <property type="match status" value="1"/>
</dbReference>
<dbReference type="PANTHER" id="PTHR43976:SF16">
    <property type="entry name" value="SHORT-CHAIN DEHYDROGENASE_REDUCTASE FAMILY PROTEIN"/>
    <property type="match status" value="1"/>
</dbReference>
<dbReference type="NCBIfam" id="NF006114">
    <property type="entry name" value="PRK08263.1"/>
    <property type="match status" value="1"/>
</dbReference>
<evidence type="ECO:0000259" key="4">
    <source>
        <dbReference type="SMART" id="SM00822"/>
    </source>
</evidence>
<evidence type="ECO:0000256" key="2">
    <source>
        <dbReference type="ARBA" id="ARBA00023002"/>
    </source>
</evidence>
<accession>A0ABV8HID1</accession>
<name>A0ABV8HID1_9ACTN</name>
<dbReference type="PRINTS" id="PR00080">
    <property type="entry name" value="SDRFAMILY"/>
</dbReference>
<comment type="similarity">
    <text evidence="1 3">Belongs to the short-chain dehydrogenases/reductases (SDR) family.</text>
</comment>
<dbReference type="InterPro" id="IPR002347">
    <property type="entry name" value="SDR_fam"/>
</dbReference>
<dbReference type="Pfam" id="PF00106">
    <property type="entry name" value="adh_short"/>
    <property type="match status" value="1"/>
</dbReference>
<evidence type="ECO:0000256" key="1">
    <source>
        <dbReference type="ARBA" id="ARBA00006484"/>
    </source>
</evidence>
<dbReference type="InterPro" id="IPR036291">
    <property type="entry name" value="NAD(P)-bd_dom_sf"/>
</dbReference>
<dbReference type="InterPro" id="IPR057326">
    <property type="entry name" value="KR_dom"/>
</dbReference>
<dbReference type="CDD" id="cd05374">
    <property type="entry name" value="17beta-HSD-like_SDR_c"/>
    <property type="match status" value="1"/>
</dbReference>
<dbReference type="EMBL" id="JBHSBB010000001">
    <property type="protein sequence ID" value="MFC4030014.1"/>
    <property type="molecule type" value="Genomic_DNA"/>
</dbReference>
<dbReference type="Proteomes" id="UP001595765">
    <property type="component" value="Unassembled WGS sequence"/>
</dbReference>
<proteinExistence type="inferred from homology"/>
<feature type="domain" description="Ketoreductase" evidence="4">
    <location>
        <begin position="3"/>
        <end position="188"/>
    </location>
</feature>
<evidence type="ECO:0000313" key="6">
    <source>
        <dbReference type="Proteomes" id="UP001595765"/>
    </source>
</evidence>
<sequence length="282" mass="29885">MSKVWFVTGSSRGLGRSVVVAALDAGDRVVATARKAATLDDLVARYGDRVLPVALDVTDEEAVRGAVREGLEHFGRLDVVVNNAGYGDLASVEDVTTEDFRAQIDTNFYGVVHVTRAVVPVLRRQGAGHIIQVSTLGGRIGTVGLAAYQSAKWAVGGFSTVLAQEVAPFGVKVTVLEPGGMRTDWAGSSMTVPPISEPYQQTVGVFADMIRNRAQETVAANAADPDRVARTVVELAGRPDAPVRLLLGRDAVQYAAAAAEALAESDEKWRPLSESVWESPAS</sequence>
<reference evidence="6" key="1">
    <citation type="journal article" date="2019" name="Int. J. Syst. Evol. Microbiol.">
        <title>The Global Catalogue of Microorganisms (GCM) 10K type strain sequencing project: providing services to taxonomists for standard genome sequencing and annotation.</title>
        <authorList>
            <consortium name="The Broad Institute Genomics Platform"/>
            <consortium name="The Broad Institute Genome Sequencing Center for Infectious Disease"/>
            <person name="Wu L."/>
            <person name="Ma J."/>
        </authorList>
    </citation>
    <scope>NUCLEOTIDE SEQUENCE [LARGE SCALE GENOMIC DNA]</scope>
    <source>
        <strain evidence="6">CGMCC 4.7237</strain>
    </source>
</reference>
<organism evidence="5 6">
    <name type="scientific">Streptomyces polygonati</name>
    <dbReference type="NCBI Taxonomy" id="1617087"/>
    <lineage>
        <taxon>Bacteria</taxon>
        <taxon>Bacillati</taxon>
        <taxon>Actinomycetota</taxon>
        <taxon>Actinomycetes</taxon>
        <taxon>Kitasatosporales</taxon>
        <taxon>Streptomycetaceae</taxon>
        <taxon>Streptomyces</taxon>
    </lineage>
</organism>
<dbReference type="PANTHER" id="PTHR43976">
    <property type="entry name" value="SHORT CHAIN DEHYDROGENASE"/>
    <property type="match status" value="1"/>
</dbReference>
<protein>
    <submittedName>
        <fullName evidence="5">SDR family NAD(P)-dependent oxidoreductase</fullName>
    </submittedName>
</protein>
<dbReference type="SUPFAM" id="SSF51735">
    <property type="entry name" value="NAD(P)-binding Rossmann-fold domains"/>
    <property type="match status" value="1"/>
</dbReference>
<dbReference type="RefSeq" id="WP_386424808.1">
    <property type="nucleotide sequence ID" value="NZ_JBHSBB010000001.1"/>
</dbReference>
<dbReference type="PRINTS" id="PR00081">
    <property type="entry name" value="GDHRDH"/>
</dbReference>
<dbReference type="Gene3D" id="3.40.50.720">
    <property type="entry name" value="NAD(P)-binding Rossmann-like Domain"/>
    <property type="match status" value="1"/>
</dbReference>